<dbReference type="CDD" id="cd09731">
    <property type="entry name" value="Cse2_I-E"/>
    <property type="match status" value="1"/>
</dbReference>
<dbReference type="InterPro" id="IPR013382">
    <property type="entry name" value="CRISPR-assoc_prot_Cse2"/>
</dbReference>
<accession>A0ABR9N1C4</accession>
<dbReference type="EMBL" id="JADAQT010000102">
    <property type="protein sequence ID" value="MBE1877454.1"/>
    <property type="molecule type" value="Genomic_DNA"/>
</dbReference>
<gene>
    <name evidence="2" type="primary">casB</name>
    <name evidence="2" type="ORF">IHE71_17335</name>
</gene>
<protein>
    <submittedName>
        <fullName evidence="2">Type I-E CRISPR-associated protein Cse2/CasB</fullName>
    </submittedName>
</protein>
<name>A0ABR9N1C4_9MICO</name>
<feature type="region of interest" description="Disordered" evidence="1">
    <location>
        <begin position="1"/>
        <end position="25"/>
    </location>
</feature>
<organism evidence="2 3">
    <name type="scientific">Myceligenerans pegani</name>
    <dbReference type="NCBI Taxonomy" id="2776917"/>
    <lineage>
        <taxon>Bacteria</taxon>
        <taxon>Bacillati</taxon>
        <taxon>Actinomycetota</taxon>
        <taxon>Actinomycetes</taxon>
        <taxon>Micrococcales</taxon>
        <taxon>Promicromonosporaceae</taxon>
        <taxon>Myceligenerans</taxon>
    </lineage>
</organism>
<keyword evidence="3" id="KW-1185">Reference proteome</keyword>
<evidence type="ECO:0000313" key="3">
    <source>
        <dbReference type="Proteomes" id="UP000625527"/>
    </source>
</evidence>
<comment type="caution">
    <text evidence="2">The sequence shown here is derived from an EMBL/GenBank/DDBJ whole genome shotgun (WGS) entry which is preliminary data.</text>
</comment>
<reference evidence="2 3" key="1">
    <citation type="submission" date="2020-10" db="EMBL/GenBank/DDBJ databases">
        <title>Myceligenerans pegani sp. nov., an endophytic actinomycete isolated from Peganum harmala L. in Xinjiang, China.</title>
        <authorList>
            <person name="Xin L."/>
        </authorList>
    </citation>
    <scope>NUCLEOTIDE SEQUENCE [LARGE SCALE GENOMIC DNA]</scope>
    <source>
        <strain evidence="2 3">TRM65318</strain>
    </source>
</reference>
<dbReference type="InterPro" id="IPR038287">
    <property type="entry name" value="Cse2_sf"/>
</dbReference>
<evidence type="ECO:0000313" key="2">
    <source>
        <dbReference type="EMBL" id="MBE1877454.1"/>
    </source>
</evidence>
<proteinExistence type="predicted"/>
<dbReference type="Gene3D" id="1.10.520.40">
    <property type="entry name" value="CRISPR-associated protein Cse2"/>
    <property type="match status" value="1"/>
</dbReference>
<dbReference type="Pfam" id="PF09485">
    <property type="entry name" value="CRISPR_Cse2"/>
    <property type="match status" value="1"/>
</dbReference>
<dbReference type="Proteomes" id="UP000625527">
    <property type="component" value="Unassembled WGS sequence"/>
</dbReference>
<dbReference type="NCBIfam" id="TIGR02548">
    <property type="entry name" value="casB_cse2"/>
    <property type="match status" value="1"/>
</dbReference>
<dbReference type="RefSeq" id="WP_192864008.1">
    <property type="nucleotide sequence ID" value="NZ_JADAQT010000102.1"/>
</dbReference>
<sequence>MTDTIDETAATPPEPGTAEREYLDKQVGDFVRRRVTELQKNRNEPGARGSRAVALLARLRRAADTEPGADASIWDATFKGAPEAPTSGSILEPTKAEWAIHIALTTYAVHQQSGTDNMHEAGARFATAVRRLEQGRATGDGDRSPVRRRFDALVTSSTLQELAVHLRGIVKQMRSESIAFDYGLLAQELYRFQVPRSIDRVRRDWARDYYASLSRSTDKADGSTDTTKEN</sequence>
<evidence type="ECO:0000256" key="1">
    <source>
        <dbReference type="SAM" id="MobiDB-lite"/>
    </source>
</evidence>